<feature type="region of interest" description="Disordered" evidence="5">
    <location>
        <begin position="605"/>
        <end position="625"/>
    </location>
</feature>
<feature type="region of interest" description="Disordered" evidence="5">
    <location>
        <begin position="192"/>
        <end position="214"/>
    </location>
</feature>
<comment type="caution">
    <text evidence="7">The sequence shown here is derived from an EMBL/GenBank/DDBJ whole genome shotgun (WGS) entry which is preliminary data.</text>
</comment>
<feature type="compositionally biased region" description="Low complexity" evidence="5">
    <location>
        <begin position="203"/>
        <end position="213"/>
    </location>
</feature>
<feature type="coiled-coil region" evidence="4">
    <location>
        <begin position="248"/>
        <end position="282"/>
    </location>
</feature>
<reference evidence="7" key="1">
    <citation type="submission" date="2023-06" db="EMBL/GenBank/DDBJ databases">
        <authorList>
            <consortium name="Lawrence Berkeley National Laboratory"/>
            <person name="Ahrendt S."/>
            <person name="Sahu N."/>
            <person name="Indic B."/>
            <person name="Wong-Bajracharya J."/>
            <person name="Merenyi Z."/>
            <person name="Ke H.-M."/>
            <person name="Monk M."/>
            <person name="Kocsube S."/>
            <person name="Drula E."/>
            <person name="Lipzen A."/>
            <person name="Balint B."/>
            <person name="Henrissat B."/>
            <person name="Andreopoulos B."/>
            <person name="Martin F.M."/>
            <person name="Harder C.B."/>
            <person name="Rigling D."/>
            <person name="Ford K.L."/>
            <person name="Foster G.D."/>
            <person name="Pangilinan J."/>
            <person name="Papanicolaou A."/>
            <person name="Barry K."/>
            <person name="LaButti K."/>
            <person name="Viragh M."/>
            <person name="Koriabine M."/>
            <person name="Yan M."/>
            <person name="Riley R."/>
            <person name="Champramary S."/>
            <person name="Plett K.L."/>
            <person name="Tsai I.J."/>
            <person name="Slot J."/>
            <person name="Sipos G."/>
            <person name="Plett J."/>
            <person name="Nagy L.G."/>
            <person name="Grigoriev I.V."/>
        </authorList>
    </citation>
    <scope>NUCLEOTIDE SEQUENCE</scope>
    <source>
        <strain evidence="7">HWK02</strain>
    </source>
</reference>
<evidence type="ECO:0000256" key="3">
    <source>
        <dbReference type="ARBA" id="ARBA00022840"/>
    </source>
</evidence>
<dbReference type="GO" id="GO:0008094">
    <property type="term" value="F:ATP-dependent activity, acting on DNA"/>
    <property type="evidence" value="ECO:0007669"/>
    <property type="project" value="TreeGrafter"/>
</dbReference>
<dbReference type="SUPFAM" id="SSF52540">
    <property type="entry name" value="P-loop containing nucleoside triphosphate hydrolases"/>
    <property type="match status" value="1"/>
</dbReference>
<dbReference type="GO" id="GO:0016787">
    <property type="term" value="F:hydrolase activity"/>
    <property type="evidence" value="ECO:0007669"/>
    <property type="project" value="UniProtKB-KW"/>
</dbReference>
<keyword evidence="4" id="KW-0175">Coiled coil</keyword>
<dbReference type="PANTHER" id="PTHR45626">
    <property type="entry name" value="TRANSCRIPTION TERMINATION FACTOR 2-RELATED"/>
    <property type="match status" value="1"/>
</dbReference>
<dbReference type="Gene3D" id="3.40.50.10810">
    <property type="entry name" value="Tandem AAA-ATPase domain"/>
    <property type="match status" value="1"/>
</dbReference>
<accession>A0AA39Q7B5</accession>
<evidence type="ECO:0000259" key="6">
    <source>
        <dbReference type="Pfam" id="PF00176"/>
    </source>
</evidence>
<dbReference type="GO" id="GO:0005524">
    <property type="term" value="F:ATP binding"/>
    <property type="evidence" value="ECO:0007669"/>
    <property type="project" value="UniProtKB-KW"/>
</dbReference>
<dbReference type="InterPro" id="IPR050628">
    <property type="entry name" value="SNF2_RAD54_helicase_TF"/>
</dbReference>
<evidence type="ECO:0000256" key="2">
    <source>
        <dbReference type="ARBA" id="ARBA00022801"/>
    </source>
</evidence>
<keyword evidence="3" id="KW-0067">ATP-binding</keyword>
<evidence type="ECO:0000256" key="4">
    <source>
        <dbReference type="SAM" id="Coils"/>
    </source>
</evidence>
<dbReference type="InterPro" id="IPR000330">
    <property type="entry name" value="SNF2_N"/>
</dbReference>
<name>A0AA39Q7B5_9AGAR</name>
<protein>
    <recommendedName>
        <fullName evidence="6">SNF2 N-terminal domain-containing protein</fullName>
    </recommendedName>
</protein>
<evidence type="ECO:0000313" key="7">
    <source>
        <dbReference type="EMBL" id="KAK0496238.1"/>
    </source>
</evidence>
<organism evidence="7 8">
    <name type="scientific">Armillaria luteobubalina</name>
    <dbReference type="NCBI Taxonomy" id="153913"/>
    <lineage>
        <taxon>Eukaryota</taxon>
        <taxon>Fungi</taxon>
        <taxon>Dikarya</taxon>
        <taxon>Basidiomycota</taxon>
        <taxon>Agaricomycotina</taxon>
        <taxon>Agaricomycetes</taxon>
        <taxon>Agaricomycetidae</taxon>
        <taxon>Agaricales</taxon>
        <taxon>Marasmiineae</taxon>
        <taxon>Physalacriaceae</taxon>
        <taxon>Armillaria</taxon>
    </lineage>
</organism>
<evidence type="ECO:0000313" key="8">
    <source>
        <dbReference type="Proteomes" id="UP001175228"/>
    </source>
</evidence>
<evidence type="ECO:0000256" key="1">
    <source>
        <dbReference type="ARBA" id="ARBA00022741"/>
    </source>
</evidence>
<dbReference type="Pfam" id="PF00176">
    <property type="entry name" value="SNF2-rel_dom"/>
    <property type="match status" value="1"/>
</dbReference>
<dbReference type="EMBL" id="JAUEPU010000015">
    <property type="protein sequence ID" value="KAK0496238.1"/>
    <property type="molecule type" value="Genomic_DNA"/>
</dbReference>
<dbReference type="Proteomes" id="UP001175228">
    <property type="component" value="Unassembled WGS sequence"/>
</dbReference>
<dbReference type="GO" id="GO:0006281">
    <property type="term" value="P:DNA repair"/>
    <property type="evidence" value="ECO:0007669"/>
    <property type="project" value="TreeGrafter"/>
</dbReference>
<proteinExistence type="predicted"/>
<feature type="region of interest" description="Disordered" evidence="5">
    <location>
        <begin position="106"/>
        <end position="129"/>
    </location>
</feature>
<dbReference type="InterPro" id="IPR038718">
    <property type="entry name" value="SNF2-like_sf"/>
</dbReference>
<sequence>MPPSPVPVALAKKQLGLSPSVPDIVVPAAYIDELTTHLKLYPHDTNFRIVTEPQRSYGSLACLENRCKGLSIPLGRNVKLADGGRSIGVGSLSMYHFHIAQHPTHSKDQYARVSSSSLAPHTPSPTVKREQNSLLNLLDAASPFGAPNTTPSDKPLLAARRRSSLFRSSPAQAALKIKPEPVETVVPLKRLHDPGIMDTPRTASAPSSASASSLKRIKREDSFIQPLGVANHDNDGDIIMGSPRTTSVENTRRELTEIQLKISNLERLHENLNRKKRKTKTDLTKMFRYMSELDDLRQQRDRCSASIPSMSPLKRTLSKLLFPKTEPISLKVKSENSFSSTFNNPFNDRPNPMASSSNIKLPSLPGLPDFPIKEDSDDDNMDVDPAVGAAAILNRVVGTAIPNIAPVAGIDNRDSNGDYFGRGHDTFQGPVAKADDIEKFLIEAGNAEQFDGNASVNEGLQKLGLDSITSLLPGMEVPLMPHQVIGVAWMAEKEKSNLKGGLLGDDMGLGKNRSNNPLCKTNLIMAPLGLLDQWKLEIQLKSNDSLRCIVYHGSGRPKHKQDLLKYDVVLTTYQTMAMEWPDFEKDQKAKEKAKRKSGNDFIVLDLDDDSSEPGKKRKLLDPNLT</sequence>
<gene>
    <name evidence="7" type="ORF">EDD18DRAFT_1388276</name>
</gene>
<keyword evidence="2" id="KW-0378">Hydrolase</keyword>
<dbReference type="AlphaFoldDB" id="A0AA39Q7B5"/>
<dbReference type="InterPro" id="IPR027417">
    <property type="entry name" value="P-loop_NTPase"/>
</dbReference>
<keyword evidence="8" id="KW-1185">Reference proteome</keyword>
<keyword evidence="1" id="KW-0547">Nucleotide-binding</keyword>
<evidence type="ECO:0000256" key="5">
    <source>
        <dbReference type="SAM" id="MobiDB-lite"/>
    </source>
</evidence>
<feature type="domain" description="SNF2 N-terminal" evidence="6">
    <location>
        <begin position="482"/>
        <end position="605"/>
    </location>
</feature>
<feature type="region of interest" description="Disordered" evidence="5">
    <location>
        <begin position="343"/>
        <end position="362"/>
    </location>
</feature>
<dbReference type="GO" id="GO:0005634">
    <property type="term" value="C:nucleus"/>
    <property type="evidence" value="ECO:0007669"/>
    <property type="project" value="TreeGrafter"/>
</dbReference>